<dbReference type="InterPro" id="IPR036047">
    <property type="entry name" value="F-box-like_dom_sf"/>
</dbReference>
<name>B7FKR9_MEDTR</name>
<evidence type="ECO:0000313" key="2">
    <source>
        <dbReference type="EMBL" id="ACJ85353.1"/>
    </source>
</evidence>
<reference evidence="2" key="1">
    <citation type="submission" date="2008-12" db="EMBL/GenBank/DDBJ databases">
        <title>Medicago truncatula full length cdna cloning project.</title>
        <authorList>
            <person name="Moskal W."/>
            <person name="Chan A."/>
            <person name="Cheung F."/>
            <person name="Xiao Y."/>
            <person name="Town C.D."/>
        </authorList>
    </citation>
    <scope>NUCLEOTIDE SEQUENCE</scope>
</reference>
<dbReference type="EMBL" id="BT052689">
    <property type="protein sequence ID" value="ACJ85353.1"/>
    <property type="molecule type" value="mRNA"/>
</dbReference>
<dbReference type="SMART" id="SM00256">
    <property type="entry name" value="FBOX"/>
    <property type="match status" value="1"/>
</dbReference>
<dbReference type="PANTHER" id="PTHR31960:SF21">
    <property type="entry name" value="F-BOX PROTEIN"/>
    <property type="match status" value="1"/>
</dbReference>
<dbReference type="Pfam" id="PF12937">
    <property type="entry name" value="F-box-like"/>
    <property type="match status" value="1"/>
</dbReference>
<dbReference type="InterPro" id="IPR025886">
    <property type="entry name" value="PP2-like"/>
</dbReference>
<dbReference type="AlphaFoldDB" id="B7FKR9"/>
<accession>B7FKR9</accession>
<dbReference type="PANTHER" id="PTHR31960">
    <property type="entry name" value="F-BOX PROTEIN PP2-A15"/>
    <property type="match status" value="1"/>
</dbReference>
<proteinExistence type="evidence at transcript level"/>
<dbReference type="Gene3D" id="1.20.1280.50">
    <property type="match status" value="1"/>
</dbReference>
<dbReference type="InterPro" id="IPR001810">
    <property type="entry name" value="F-box_dom"/>
</dbReference>
<protein>
    <recommendedName>
        <fullName evidence="1">F-box domain-containing protein</fullName>
    </recommendedName>
</protein>
<dbReference type="CDD" id="cd22162">
    <property type="entry name" value="F-box_AtSKIP3-like"/>
    <property type="match status" value="1"/>
</dbReference>
<dbReference type="Pfam" id="PF14299">
    <property type="entry name" value="PP2"/>
    <property type="match status" value="1"/>
</dbReference>
<organism evidence="2">
    <name type="scientific">Medicago truncatula</name>
    <name type="common">Barrel medic</name>
    <name type="synonym">Medicago tribuloides</name>
    <dbReference type="NCBI Taxonomy" id="3880"/>
    <lineage>
        <taxon>Eukaryota</taxon>
        <taxon>Viridiplantae</taxon>
        <taxon>Streptophyta</taxon>
        <taxon>Embryophyta</taxon>
        <taxon>Tracheophyta</taxon>
        <taxon>Spermatophyta</taxon>
        <taxon>Magnoliopsida</taxon>
        <taxon>eudicotyledons</taxon>
        <taxon>Gunneridae</taxon>
        <taxon>Pentapetalae</taxon>
        <taxon>rosids</taxon>
        <taxon>fabids</taxon>
        <taxon>Fabales</taxon>
        <taxon>Fabaceae</taxon>
        <taxon>Papilionoideae</taxon>
        <taxon>50 kb inversion clade</taxon>
        <taxon>NPAAA clade</taxon>
        <taxon>Hologalegina</taxon>
        <taxon>IRL clade</taxon>
        <taxon>Trifolieae</taxon>
        <taxon>Medicago</taxon>
    </lineage>
</organism>
<evidence type="ECO:0000259" key="1">
    <source>
        <dbReference type="PROSITE" id="PS50181"/>
    </source>
</evidence>
<dbReference type="ExpressionAtlas" id="B7FKR9">
    <property type="expression patterns" value="differential"/>
</dbReference>
<sequence length="240" mass="27537">MGAGISTNDDHEGYLSYSKTCLDDIPESCISSIMMRLDPQEICKLARVNKTFHRASSDDYVWESKLPPSYKFLVKKILGEEKLCSMTKKEIYAKLCQPNFFDGGTKEILLDRCSGQVCLFISSKSFKVTGIDDRRYWNYISTEESRFKSVAYLQQMWWVEVLGELELEFPKGNYSIFFKLQLGKTTKRLGRRVCNLEQVHGWDLKPVRFQLSTSDGQNSLSQCYMNGPGEMGLLSCWGTL</sequence>
<dbReference type="SUPFAM" id="SSF81383">
    <property type="entry name" value="F-box domain"/>
    <property type="match status" value="1"/>
</dbReference>
<dbReference type="PROSITE" id="PS50181">
    <property type="entry name" value="FBOX"/>
    <property type="match status" value="1"/>
</dbReference>
<feature type="domain" description="F-box" evidence="1">
    <location>
        <begin position="19"/>
        <end position="65"/>
    </location>
</feature>